<evidence type="ECO:0000313" key="2">
    <source>
        <dbReference type="EMBL" id="KKN27339.1"/>
    </source>
</evidence>
<dbReference type="Pfam" id="PF11351">
    <property type="entry name" value="GTA_holin_3TM"/>
    <property type="match status" value="1"/>
</dbReference>
<sequence>MSFLKNMFGTGEAAVSGVVAIGHVLDGLFTSKDEKLTHEEVRIRLAQQPDLAQIELNKIEASSRFWFAANWRPFMGWVGGLGLANMFLINPWIQWITDKAGPNLPEDIIMELIYALLGLGTLRTIEKIQGRSK</sequence>
<feature type="transmembrane region" description="Helical" evidence="1">
    <location>
        <begin position="108"/>
        <end position="125"/>
    </location>
</feature>
<organism evidence="2">
    <name type="scientific">marine sediment metagenome</name>
    <dbReference type="NCBI Taxonomy" id="412755"/>
    <lineage>
        <taxon>unclassified sequences</taxon>
        <taxon>metagenomes</taxon>
        <taxon>ecological metagenomes</taxon>
    </lineage>
</organism>
<dbReference type="AlphaFoldDB" id="A0A0F9PB65"/>
<protein>
    <recommendedName>
        <fullName evidence="3">Holin of 3TMs, for gene-transfer release</fullName>
    </recommendedName>
</protein>
<reference evidence="2" key="1">
    <citation type="journal article" date="2015" name="Nature">
        <title>Complex archaea that bridge the gap between prokaryotes and eukaryotes.</title>
        <authorList>
            <person name="Spang A."/>
            <person name="Saw J.H."/>
            <person name="Jorgensen S.L."/>
            <person name="Zaremba-Niedzwiedzka K."/>
            <person name="Martijn J."/>
            <person name="Lind A.E."/>
            <person name="van Eijk R."/>
            <person name="Schleper C."/>
            <person name="Guy L."/>
            <person name="Ettema T.J."/>
        </authorList>
    </citation>
    <scope>NUCLEOTIDE SEQUENCE</scope>
</reference>
<feature type="transmembrane region" description="Helical" evidence="1">
    <location>
        <begin position="74"/>
        <end position="96"/>
    </location>
</feature>
<keyword evidence="1" id="KW-1133">Transmembrane helix</keyword>
<comment type="caution">
    <text evidence="2">The sequence shown here is derived from an EMBL/GenBank/DDBJ whole genome shotgun (WGS) entry which is preliminary data.</text>
</comment>
<dbReference type="InterPro" id="IPR021497">
    <property type="entry name" value="GTA_holin_3TM"/>
</dbReference>
<proteinExistence type="predicted"/>
<accession>A0A0F9PB65</accession>
<keyword evidence="1" id="KW-0812">Transmembrane</keyword>
<name>A0A0F9PB65_9ZZZZ</name>
<dbReference type="EMBL" id="LAZR01002646">
    <property type="protein sequence ID" value="KKN27339.1"/>
    <property type="molecule type" value="Genomic_DNA"/>
</dbReference>
<keyword evidence="1" id="KW-0472">Membrane</keyword>
<evidence type="ECO:0008006" key="3">
    <source>
        <dbReference type="Google" id="ProtNLM"/>
    </source>
</evidence>
<evidence type="ECO:0000256" key="1">
    <source>
        <dbReference type="SAM" id="Phobius"/>
    </source>
</evidence>
<gene>
    <name evidence="2" type="ORF">LCGC14_0865640</name>
</gene>